<accession>A0ACA9QDR0</accession>
<protein>
    <submittedName>
        <fullName evidence="1">9958_t:CDS:1</fullName>
    </submittedName>
</protein>
<organism evidence="1 2">
    <name type="scientific">Acaulospora colombiana</name>
    <dbReference type="NCBI Taxonomy" id="27376"/>
    <lineage>
        <taxon>Eukaryota</taxon>
        <taxon>Fungi</taxon>
        <taxon>Fungi incertae sedis</taxon>
        <taxon>Mucoromycota</taxon>
        <taxon>Glomeromycotina</taxon>
        <taxon>Glomeromycetes</taxon>
        <taxon>Diversisporales</taxon>
        <taxon>Acaulosporaceae</taxon>
        <taxon>Acaulospora</taxon>
    </lineage>
</organism>
<sequence length="155" mass="17467">LPEPQEQIKHDIKDEREPKPHGLGNLFDHALVDEWDGDNVPIDPNAKLENDPEPNETPILHRVEPIIVERKTLSWAIGPIVQSPDQEDVEEYDDAARSTSKVIPGNKDAWARKSARFCTQVSNSGLKGLLKFLRYQRKVAIIMLMAPLEAKATTI</sequence>
<keyword evidence="2" id="KW-1185">Reference proteome</keyword>
<reference evidence="1" key="1">
    <citation type="submission" date="2021-06" db="EMBL/GenBank/DDBJ databases">
        <authorList>
            <person name="Kallberg Y."/>
            <person name="Tangrot J."/>
            <person name="Rosling A."/>
        </authorList>
    </citation>
    <scope>NUCLEOTIDE SEQUENCE</scope>
    <source>
        <strain evidence="1">CL356</strain>
    </source>
</reference>
<dbReference type="EMBL" id="CAJVPT010049547">
    <property type="protein sequence ID" value="CAG8744224.1"/>
    <property type="molecule type" value="Genomic_DNA"/>
</dbReference>
<dbReference type="Proteomes" id="UP000789525">
    <property type="component" value="Unassembled WGS sequence"/>
</dbReference>
<evidence type="ECO:0000313" key="1">
    <source>
        <dbReference type="EMBL" id="CAG8744224.1"/>
    </source>
</evidence>
<comment type="caution">
    <text evidence="1">The sequence shown here is derived from an EMBL/GenBank/DDBJ whole genome shotgun (WGS) entry which is preliminary data.</text>
</comment>
<name>A0ACA9QDR0_9GLOM</name>
<feature type="non-terminal residue" evidence="1">
    <location>
        <position position="1"/>
    </location>
</feature>
<gene>
    <name evidence="1" type="ORF">ACOLOM_LOCUS12345</name>
</gene>
<proteinExistence type="predicted"/>
<evidence type="ECO:0000313" key="2">
    <source>
        <dbReference type="Proteomes" id="UP000789525"/>
    </source>
</evidence>